<dbReference type="GO" id="GO:0016020">
    <property type="term" value="C:membrane"/>
    <property type="evidence" value="ECO:0007669"/>
    <property type="project" value="InterPro"/>
</dbReference>
<accession>A0A6N7VVW4</accession>
<dbReference type="Pfam" id="PF03610">
    <property type="entry name" value="EIIA-man"/>
    <property type="match status" value="1"/>
</dbReference>
<dbReference type="Gene3D" id="3.40.50.510">
    <property type="entry name" value="Phosphotransferase system, mannose-type IIA component"/>
    <property type="match status" value="1"/>
</dbReference>
<reference evidence="3 4" key="1">
    <citation type="submission" date="2019-08" db="EMBL/GenBank/DDBJ databases">
        <title>In-depth cultivation of the pig gut microbiome towards novel bacterial diversity and tailored functional studies.</title>
        <authorList>
            <person name="Wylensek D."/>
            <person name="Hitch T.C.A."/>
            <person name="Clavel T."/>
        </authorList>
    </citation>
    <scope>NUCLEOTIDE SEQUENCE [LARGE SCALE GENOMIC DNA]</scope>
    <source>
        <strain evidence="3 4">WCA-380-WT-2B</strain>
    </source>
</reference>
<dbReference type="SUPFAM" id="SSF53062">
    <property type="entry name" value="PTS system fructose IIA component-like"/>
    <property type="match status" value="1"/>
</dbReference>
<sequence>MSKIIISSHHNLALGLKDTLSYILPSFKDVIAIPAYVDERKLEDLVNDALENIDKDEQIFVFTDMLGGSVNQEFAKKIPRENYYLITGLNLPLLLSVALSLQNGNLSEQDLKELIEEAKNQIIYVNDYIDSLNISEDDE</sequence>
<dbReference type="RefSeq" id="WP_154540363.1">
    <property type="nucleotide sequence ID" value="NZ_VULQ01000005.1"/>
</dbReference>
<comment type="caution">
    <text evidence="3">The sequence shown here is derived from an EMBL/GenBank/DDBJ whole genome shotgun (WGS) entry which is preliminary data.</text>
</comment>
<protein>
    <submittedName>
        <fullName evidence="3">PTS N-acetylglucosamine transporter subunit IIBC</fullName>
    </submittedName>
</protein>
<dbReference type="PROSITE" id="PS51096">
    <property type="entry name" value="PTS_EIIA_TYPE_4"/>
    <property type="match status" value="1"/>
</dbReference>
<dbReference type="Proteomes" id="UP000441925">
    <property type="component" value="Unassembled WGS sequence"/>
</dbReference>
<organism evidence="3 4">
    <name type="scientific">Anaerococcus porci</name>
    <dbReference type="NCBI Taxonomy" id="2652269"/>
    <lineage>
        <taxon>Bacteria</taxon>
        <taxon>Bacillati</taxon>
        <taxon>Bacillota</taxon>
        <taxon>Tissierellia</taxon>
        <taxon>Tissierellales</taxon>
        <taxon>Peptoniphilaceae</taxon>
        <taxon>Anaerococcus</taxon>
    </lineage>
</organism>
<evidence type="ECO:0000313" key="4">
    <source>
        <dbReference type="Proteomes" id="UP000441925"/>
    </source>
</evidence>
<dbReference type="AlphaFoldDB" id="A0A6N7VVW4"/>
<gene>
    <name evidence="3" type="ORF">FYJ26_05275</name>
</gene>
<dbReference type="InterPro" id="IPR051471">
    <property type="entry name" value="Bacterial_PTS_sugar_comp"/>
</dbReference>
<evidence type="ECO:0000259" key="2">
    <source>
        <dbReference type="PROSITE" id="PS51096"/>
    </source>
</evidence>
<dbReference type="InterPro" id="IPR004701">
    <property type="entry name" value="PTS_EIIA_man-typ"/>
</dbReference>
<name>A0A6N7VVW4_9FIRM</name>
<proteinExistence type="predicted"/>
<dbReference type="GO" id="GO:0009401">
    <property type="term" value="P:phosphoenolpyruvate-dependent sugar phosphotransferase system"/>
    <property type="evidence" value="ECO:0007669"/>
    <property type="project" value="InterPro"/>
</dbReference>
<evidence type="ECO:0000313" key="3">
    <source>
        <dbReference type="EMBL" id="MSS77829.1"/>
    </source>
</evidence>
<dbReference type="GO" id="GO:0016740">
    <property type="term" value="F:transferase activity"/>
    <property type="evidence" value="ECO:0007669"/>
    <property type="project" value="UniProtKB-KW"/>
</dbReference>
<keyword evidence="4" id="KW-1185">Reference proteome</keyword>
<feature type="domain" description="PTS EIIA type-4" evidence="2">
    <location>
        <begin position="1"/>
        <end position="122"/>
    </location>
</feature>
<dbReference type="InterPro" id="IPR036662">
    <property type="entry name" value="PTS_EIIA_man-typ_sf"/>
</dbReference>
<evidence type="ECO:0000256" key="1">
    <source>
        <dbReference type="ARBA" id="ARBA00022679"/>
    </source>
</evidence>
<dbReference type="EMBL" id="VULQ01000005">
    <property type="protein sequence ID" value="MSS77829.1"/>
    <property type="molecule type" value="Genomic_DNA"/>
</dbReference>
<keyword evidence="1" id="KW-0808">Transferase</keyword>
<dbReference type="PANTHER" id="PTHR33799">
    <property type="entry name" value="PTS PERMEASE-RELATED-RELATED"/>
    <property type="match status" value="1"/>
</dbReference>
<dbReference type="PANTHER" id="PTHR33799:SF1">
    <property type="entry name" value="PTS SYSTEM MANNOSE-SPECIFIC EIIAB COMPONENT-RELATED"/>
    <property type="match status" value="1"/>
</dbReference>